<proteinExistence type="predicted"/>
<dbReference type="AlphaFoldDB" id="A0A6N6NLX2"/>
<evidence type="ECO:0008006" key="4">
    <source>
        <dbReference type="Google" id="ProtNLM"/>
    </source>
</evidence>
<comment type="caution">
    <text evidence="2">The sequence shown here is derived from an EMBL/GenBank/DDBJ whole genome shotgun (WGS) entry which is preliminary data.</text>
</comment>
<dbReference type="GeneID" id="98658703"/>
<sequence length="166" mass="18735">MANSGRKAKPLAVQESKRRVHISNAEKEARRAREAAIGGTTDHMAPPRYLATQKLKSRYSEIVSLLRAASEQLCTDLDVDAVARYVIEEDEYIAASSALRKARRDKEELKTIESMQRLKNAAFKCVDTSAKSIGLTVDARLRFDLREPEQDKPENRFARFQVANGR</sequence>
<dbReference type="EMBL" id="WAJR01000033">
    <property type="protein sequence ID" value="KAB1636615.1"/>
    <property type="molecule type" value="Genomic_DNA"/>
</dbReference>
<protein>
    <recommendedName>
        <fullName evidence="4">Phage terminase small subunit P27 family</fullName>
    </recommendedName>
</protein>
<evidence type="ECO:0000313" key="2">
    <source>
        <dbReference type="EMBL" id="KAB1636615.1"/>
    </source>
</evidence>
<accession>A0A6N6NLX2</accession>
<dbReference type="Proteomes" id="UP000468668">
    <property type="component" value="Unassembled WGS sequence"/>
</dbReference>
<feature type="region of interest" description="Disordered" evidence="1">
    <location>
        <begin position="1"/>
        <end position="44"/>
    </location>
</feature>
<organism evidence="2 3">
    <name type="scientific">Ellagibacter isourolithinifaciens</name>
    <dbReference type="NCBI Taxonomy" id="2137581"/>
    <lineage>
        <taxon>Bacteria</taxon>
        <taxon>Bacillati</taxon>
        <taxon>Actinomycetota</taxon>
        <taxon>Coriobacteriia</taxon>
        <taxon>Eggerthellales</taxon>
        <taxon>Eggerthellaceae</taxon>
        <taxon>Ellagibacter</taxon>
    </lineage>
</organism>
<dbReference type="OrthoDB" id="1751165at2"/>
<name>A0A6N6NLX2_9ACTN</name>
<keyword evidence="3" id="KW-1185">Reference proteome</keyword>
<feature type="compositionally biased region" description="Basic and acidic residues" evidence="1">
    <location>
        <begin position="24"/>
        <end position="34"/>
    </location>
</feature>
<dbReference type="RefSeq" id="WP_158050338.1">
    <property type="nucleotide sequence ID" value="NZ_WAJR01000033.1"/>
</dbReference>
<evidence type="ECO:0000256" key="1">
    <source>
        <dbReference type="SAM" id="MobiDB-lite"/>
    </source>
</evidence>
<gene>
    <name evidence="2" type="ORF">F8C90_09790</name>
</gene>
<evidence type="ECO:0000313" key="3">
    <source>
        <dbReference type="Proteomes" id="UP000468668"/>
    </source>
</evidence>
<reference evidence="2 3" key="1">
    <citation type="submission" date="2019-09" db="EMBL/GenBank/DDBJ databases">
        <title>Whole genome shotgun sequencing (WGS) of Ellagibacter isourolithinifaciens DSM 104140(T) and Adlercreutzia muris DSM 29508(T).</title>
        <authorList>
            <person name="Stoll D.A."/>
            <person name="Danylec N."/>
            <person name="Huch M."/>
        </authorList>
    </citation>
    <scope>NUCLEOTIDE SEQUENCE [LARGE SCALE GENOMIC DNA]</scope>
    <source>
        <strain evidence="2 3">DSM 104140</strain>
    </source>
</reference>